<dbReference type="InterPro" id="IPR043502">
    <property type="entry name" value="DNA/RNA_pol_sf"/>
</dbReference>
<comment type="caution">
    <text evidence="1">The sequence shown here is derived from an EMBL/GenBank/DDBJ whole genome shotgun (WGS) entry which is preliminary data.</text>
</comment>
<dbReference type="EMBL" id="BPLR01008323">
    <property type="protein sequence ID" value="GIY23848.1"/>
    <property type="molecule type" value="Genomic_DNA"/>
</dbReference>
<dbReference type="SUPFAM" id="SSF56672">
    <property type="entry name" value="DNA/RNA polymerases"/>
    <property type="match status" value="1"/>
</dbReference>
<organism evidence="1 2">
    <name type="scientific">Caerostris extrusa</name>
    <name type="common">Bark spider</name>
    <name type="synonym">Caerostris bankana</name>
    <dbReference type="NCBI Taxonomy" id="172846"/>
    <lineage>
        <taxon>Eukaryota</taxon>
        <taxon>Metazoa</taxon>
        <taxon>Ecdysozoa</taxon>
        <taxon>Arthropoda</taxon>
        <taxon>Chelicerata</taxon>
        <taxon>Arachnida</taxon>
        <taxon>Araneae</taxon>
        <taxon>Araneomorphae</taxon>
        <taxon>Entelegynae</taxon>
        <taxon>Araneoidea</taxon>
        <taxon>Araneidae</taxon>
        <taxon>Caerostris</taxon>
    </lineage>
</organism>
<accession>A0AAV4RPG2</accession>
<evidence type="ECO:0000313" key="2">
    <source>
        <dbReference type="Proteomes" id="UP001054945"/>
    </source>
</evidence>
<name>A0AAV4RPG2_CAEEX</name>
<dbReference type="GO" id="GO:0004519">
    <property type="term" value="F:endonuclease activity"/>
    <property type="evidence" value="ECO:0007669"/>
    <property type="project" value="UniProtKB-KW"/>
</dbReference>
<keyword evidence="1" id="KW-0540">Nuclease</keyword>
<evidence type="ECO:0000313" key="1">
    <source>
        <dbReference type="EMBL" id="GIY23848.1"/>
    </source>
</evidence>
<proteinExistence type="predicted"/>
<keyword evidence="2" id="KW-1185">Reference proteome</keyword>
<dbReference type="Proteomes" id="UP001054945">
    <property type="component" value="Unassembled WGS sequence"/>
</dbReference>
<dbReference type="AlphaFoldDB" id="A0AAV4RPG2"/>
<keyword evidence="1" id="KW-0378">Hydrolase</keyword>
<dbReference type="InterPro" id="IPR043128">
    <property type="entry name" value="Rev_trsase/Diguanyl_cyclase"/>
</dbReference>
<dbReference type="Gene3D" id="3.30.70.270">
    <property type="match status" value="1"/>
</dbReference>
<protein>
    <submittedName>
        <fullName evidence="1">Endonuclease</fullName>
    </submittedName>
</protein>
<keyword evidence="1" id="KW-0255">Endonuclease</keyword>
<sequence length="174" mass="20119">MHSDFIQISSIAKPPRADQPVKHNALYHMETLGAPVFTKSRQVAPDRLQTAKTEIQHMLDLDRIHPSKSNYASTLQMIQKKIQFRLPSYWIPCFGKGSRKIPEPFRDRVEVNQNFARPQTITQLRKFLGLYNFNRPFIFKASHILAPLARFLEGFTNKKMKTSLHTPRTSASVE</sequence>
<reference evidence="1 2" key="1">
    <citation type="submission" date="2021-06" db="EMBL/GenBank/DDBJ databases">
        <title>Caerostris extrusa draft genome.</title>
        <authorList>
            <person name="Kono N."/>
            <person name="Arakawa K."/>
        </authorList>
    </citation>
    <scope>NUCLEOTIDE SEQUENCE [LARGE SCALE GENOMIC DNA]</scope>
</reference>
<dbReference type="Gene3D" id="3.10.10.10">
    <property type="entry name" value="HIV Type 1 Reverse Transcriptase, subunit A, domain 1"/>
    <property type="match status" value="1"/>
</dbReference>
<gene>
    <name evidence="1" type="primary">TY3B-G_294</name>
    <name evidence="1" type="ORF">CEXT_261651</name>
</gene>
<dbReference type="GO" id="GO:0071897">
    <property type="term" value="P:DNA biosynthetic process"/>
    <property type="evidence" value="ECO:0007669"/>
    <property type="project" value="UniProtKB-ARBA"/>
</dbReference>